<evidence type="ECO:0000256" key="4">
    <source>
        <dbReference type="ARBA" id="ARBA00023237"/>
    </source>
</evidence>
<dbReference type="InterPro" id="IPR006690">
    <property type="entry name" value="OMPA-like_CS"/>
</dbReference>
<evidence type="ECO:0000256" key="3">
    <source>
        <dbReference type="ARBA" id="ARBA00023136"/>
    </source>
</evidence>
<dbReference type="Gene3D" id="3.30.1450.10">
    <property type="match status" value="1"/>
</dbReference>
<dbReference type="InterPro" id="IPR036737">
    <property type="entry name" value="OmpA-like_sf"/>
</dbReference>
<comment type="subcellular location">
    <subcellularLocation>
        <location evidence="1">Cell outer membrane</location>
    </subcellularLocation>
</comment>
<keyword evidence="2" id="KW-0732">Signal</keyword>
<reference evidence="5" key="1">
    <citation type="submission" date="2020-02" db="EMBL/GenBank/DDBJ databases">
        <title>Complete sequences of Escherichia coli O157 and non-O157 isolates from feces of Canadian feedlot cattle.</title>
        <authorList>
            <person name="Castro V.S."/>
            <person name="Figueiredo E.S."/>
            <person name="Mcallister T."/>
            <person name="King R."/>
            <person name="Reuter T."/>
            <person name="Polo R.O."/>
            <person name="Conte-Junior C.A."/>
            <person name="Stanford K."/>
        </authorList>
    </citation>
    <scope>NUCLEOTIDE SEQUENCE</scope>
    <source>
        <strain evidence="5">CAP26</strain>
    </source>
</reference>
<dbReference type="PROSITE" id="PS51257">
    <property type="entry name" value="PROKAR_LIPOPROTEIN"/>
    <property type="match status" value="1"/>
</dbReference>
<gene>
    <name evidence="5" type="ORF">G5665_22295</name>
</gene>
<dbReference type="Pfam" id="PF04355">
    <property type="entry name" value="BamE"/>
    <property type="match status" value="1"/>
</dbReference>
<organism evidence="5">
    <name type="scientific">Escherichia coli</name>
    <dbReference type="NCBI Taxonomy" id="562"/>
    <lineage>
        <taxon>Bacteria</taxon>
        <taxon>Pseudomonadati</taxon>
        <taxon>Pseudomonadota</taxon>
        <taxon>Gammaproteobacteria</taxon>
        <taxon>Enterobacterales</taxon>
        <taxon>Enterobacteriaceae</taxon>
        <taxon>Escherichia</taxon>
    </lineage>
</organism>
<dbReference type="SUPFAM" id="SSF103088">
    <property type="entry name" value="OmpA-like"/>
    <property type="match status" value="1"/>
</dbReference>
<dbReference type="RefSeq" id="WP_021578751.1">
    <property type="nucleotide sequence ID" value="NZ_BFYH01000068.1"/>
</dbReference>
<dbReference type="CDD" id="cd07185">
    <property type="entry name" value="OmpA_C-like"/>
    <property type="match status" value="1"/>
</dbReference>
<proteinExistence type="predicted"/>
<dbReference type="PROSITE" id="PS51123">
    <property type="entry name" value="OMPA_2"/>
    <property type="match status" value="1"/>
</dbReference>
<evidence type="ECO:0000313" key="5">
    <source>
        <dbReference type="EMBL" id="NGI81862.1"/>
    </source>
</evidence>
<sequence>MSFYKNILSGLMAVILTGCGNLSNVSPEGTTDEPVWPSPDRTMFSHSGTQKGSWPVPEKLRLIKAGMNKDQIYQLAGRPHFGEGIAGVREWDYLFNFTGPDGDYVCQFKILFDRHMDARSFFWKPENCSQEQEVKRYERTLQGDILFDHDSSVLTEKGREQLMIVAEELRKEGGRRFIIEGHTDHTGSEPYNNALSEKRAGTVKGWFISQGFDAGNIEIRGKGDKEPLVVCENTGDEVMKECLRPNRRVVITAEEEGDR</sequence>
<keyword evidence="3" id="KW-0472">Membrane</keyword>
<comment type="caution">
    <text evidence="5">The sequence shown here is derived from an EMBL/GenBank/DDBJ whole genome shotgun (WGS) entry which is preliminary data.</text>
</comment>
<dbReference type="InterPro" id="IPR007450">
    <property type="entry name" value="BamE_dom"/>
</dbReference>
<protein>
    <submittedName>
        <fullName evidence="5">OmpA family protein</fullName>
    </submittedName>
</protein>
<dbReference type="InterPro" id="IPR006665">
    <property type="entry name" value="OmpA-like"/>
</dbReference>
<dbReference type="Pfam" id="PF00691">
    <property type="entry name" value="OmpA"/>
    <property type="match status" value="1"/>
</dbReference>
<evidence type="ECO:0000256" key="2">
    <source>
        <dbReference type="ARBA" id="ARBA00022729"/>
    </source>
</evidence>
<dbReference type="InterPro" id="IPR006664">
    <property type="entry name" value="OMP_bac"/>
</dbReference>
<dbReference type="AlphaFoldDB" id="A0A6G4PKN8"/>
<dbReference type="GO" id="GO:0009279">
    <property type="term" value="C:cell outer membrane"/>
    <property type="evidence" value="ECO:0007669"/>
    <property type="project" value="UniProtKB-SubCell"/>
</dbReference>
<dbReference type="PRINTS" id="PR01021">
    <property type="entry name" value="OMPADOMAIN"/>
</dbReference>
<dbReference type="PANTHER" id="PTHR30329:SF21">
    <property type="entry name" value="LIPOPROTEIN YIAD-RELATED"/>
    <property type="match status" value="1"/>
</dbReference>
<evidence type="ECO:0000256" key="1">
    <source>
        <dbReference type="ARBA" id="ARBA00004442"/>
    </source>
</evidence>
<name>A0A6G4PKN8_ECOLX</name>
<accession>A0A6G4PKN8</accession>
<dbReference type="Gene3D" id="3.30.1330.60">
    <property type="entry name" value="OmpA-like domain"/>
    <property type="match status" value="1"/>
</dbReference>
<keyword evidence="4" id="KW-0998">Cell outer membrane</keyword>
<dbReference type="EMBL" id="JAAKCF010000047">
    <property type="protein sequence ID" value="NGI81862.1"/>
    <property type="molecule type" value="Genomic_DNA"/>
</dbReference>
<dbReference type="PANTHER" id="PTHR30329">
    <property type="entry name" value="STATOR ELEMENT OF FLAGELLAR MOTOR COMPLEX"/>
    <property type="match status" value="1"/>
</dbReference>
<dbReference type="PROSITE" id="PS01068">
    <property type="entry name" value="OMPA_1"/>
    <property type="match status" value="1"/>
</dbReference>
<dbReference type="InterPro" id="IPR050330">
    <property type="entry name" value="Bact_OuterMem_StrucFunc"/>
</dbReference>
<dbReference type="InterPro" id="IPR037873">
    <property type="entry name" value="BamE-like"/>
</dbReference>